<sequence length="498" mass="57247">MSELPEHVRCFYSADFYPHPVKQIELIQTHISWVFLTGNFAYKIKKPVDFGFLDFTTIEQRKYYCERELQLNRRLSPEIYLDILPINRAKQTYRLHGDGMPIDYCLKMKQFDQSNLFDQQLASGTFDPAWLDQLACKIAQFHRQEKTVSEQTINHLSLLNEHIRTNLSVAREYTGRVITQDMSQQLSNYAEQAGLQLASQLMERQESGFVRHCHGDLHLRNITLIDHQPYLFDCIEFNDEFSIIDVMNDVAFLVMDLDAHKRPDLAMRLLSRYLEQSADYAGLILLRYYLYYRACVRGKVACLLAGELELSEQESQFKEARAYFTLAASYTASVRPRLFAVGGLSGSGKSHLALLGCGVEQAIIIRSDATRKRIAADHPELELYGREMHINTHKTMFDAARISLHAGFSVILDATFLHPDSRKGVAALAAACKAPLHFYWLDIDESVLRERIDKRQKAANDISDADLKVLELQLAEYKKPTEAWVHFLHSSHSWPCIT</sequence>
<name>A0A1L8CK00_9PROT</name>
<dbReference type="Pfam" id="PF13671">
    <property type="entry name" value="AAA_33"/>
    <property type="match status" value="1"/>
</dbReference>
<dbReference type="Pfam" id="PF01636">
    <property type="entry name" value="APH"/>
    <property type="match status" value="1"/>
</dbReference>
<dbReference type="SUPFAM" id="SSF56112">
    <property type="entry name" value="Protein kinase-like (PK-like)"/>
    <property type="match status" value="1"/>
</dbReference>
<evidence type="ECO:0000313" key="2">
    <source>
        <dbReference type="EMBL" id="GAV19248.1"/>
    </source>
</evidence>
<dbReference type="Gene3D" id="3.40.50.300">
    <property type="entry name" value="P-loop containing nucleotide triphosphate hydrolases"/>
    <property type="match status" value="1"/>
</dbReference>
<gene>
    <name evidence="2" type="ORF">MMIC_P0177</name>
</gene>
<evidence type="ECO:0000313" key="3">
    <source>
        <dbReference type="Proteomes" id="UP000231632"/>
    </source>
</evidence>
<dbReference type="PANTHER" id="PTHR43883:SF1">
    <property type="entry name" value="GLUCONOKINASE"/>
    <property type="match status" value="1"/>
</dbReference>
<dbReference type="InterPro" id="IPR027417">
    <property type="entry name" value="P-loop_NTPase"/>
</dbReference>
<dbReference type="STRING" id="1921010.MMIC_P0177"/>
<reference evidence="2 3" key="1">
    <citation type="journal article" date="2017" name="Arch. Microbiol.">
        <title>Mariprofundus micogutta sp. nov., a novel iron-oxidizing zetaproteobacterium isolated from a deep-sea hydrothermal field at the Bayonnaise knoll of the Izu-Ogasawara arc, and a description of Mariprofundales ord. nov. and Zetaproteobacteria classis nov.</title>
        <authorList>
            <person name="Makita H."/>
            <person name="Tanaka E."/>
            <person name="Mitsunobu S."/>
            <person name="Miyazaki M."/>
            <person name="Nunoura T."/>
            <person name="Uematsu K."/>
            <person name="Takaki Y."/>
            <person name="Nishi S."/>
            <person name="Shimamura S."/>
            <person name="Takai K."/>
        </authorList>
    </citation>
    <scope>NUCLEOTIDE SEQUENCE [LARGE SCALE GENOMIC DNA]</scope>
    <source>
        <strain evidence="2 3">ET2</strain>
    </source>
</reference>
<dbReference type="SUPFAM" id="SSF52540">
    <property type="entry name" value="P-loop containing nucleoside triphosphate hydrolases"/>
    <property type="match status" value="1"/>
</dbReference>
<feature type="domain" description="Aminoglycoside phosphotransferase" evidence="1">
    <location>
        <begin position="130"/>
        <end position="282"/>
    </location>
</feature>
<evidence type="ECO:0000259" key="1">
    <source>
        <dbReference type="Pfam" id="PF01636"/>
    </source>
</evidence>
<dbReference type="InterPro" id="IPR052732">
    <property type="entry name" value="Cell-binding_unc_protein"/>
</dbReference>
<keyword evidence="3" id="KW-1185">Reference proteome</keyword>
<dbReference type="Proteomes" id="UP000231632">
    <property type="component" value="Unassembled WGS sequence"/>
</dbReference>
<keyword evidence="2" id="KW-0808">Transferase</keyword>
<dbReference type="InterPro" id="IPR002575">
    <property type="entry name" value="Aminoglycoside_PTrfase"/>
</dbReference>
<dbReference type="GO" id="GO:0016740">
    <property type="term" value="F:transferase activity"/>
    <property type="evidence" value="ECO:0007669"/>
    <property type="project" value="UniProtKB-KW"/>
</dbReference>
<proteinExistence type="predicted"/>
<protein>
    <submittedName>
        <fullName evidence="2">Phosphotransferase enzyme family protein</fullName>
    </submittedName>
</protein>
<dbReference type="InterPro" id="IPR011009">
    <property type="entry name" value="Kinase-like_dom_sf"/>
</dbReference>
<dbReference type="OrthoDB" id="9810277at2"/>
<dbReference type="PANTHER" id="PTHR43883">
    <property type="entry name" value="SLR0207 PROTEIN"/>
    <property type="match status" value="1"/>
</dbReference>
<organism evidence="2 3">
    <name type="scientific">Mariprofundus micogutta</name>
    <dbReference type="NCBI Taxonomy" id="1921010"/>
    <lineage>
        <taxon>Bacteria</taxon>
        <taxon>Pseudomonadati</taxon>
        <taxon>Pseudomonadota</taxon>
        <taxon>Candidatius Mariprofundia</taxon>
        <taxon>Mariprofundales</taxon>
        <taxon>Mariprofundaceae</taxon>
        <taxon>Mariprofundus</taxon>
    </lineage>
</organism>
<accession>A0A1L8CK00</accession>
<dbReference type="AlphaFoldDB" id="A0A1L8CK00"/>
<dbReference type="EMBL" id="BDFD01000001">
    <property type="protein sequence ID" value="GAV19248.1"/>
    <property type="molecule type" value="Genomic_DNA"/>
</dbReference>
<comment type="caution">
    <text evidence="2">The sequence shown here is derived from an EMBL/GenBank/DDBJ whole genome shotgun (WGS) entry which is preliminary data.</text>
</comment>
<dbReference type="RefSeq" id="WP_072658435.1">
    <property type="nucleotide sequence ID" value="NZ_BDFD01000001.1"/>
</dbReference>